<dbReference type="Pfam" id="PF04658">
    <property type="entry name" value="TAFII55_N"/>
    <property type="match status" value="1"/>
</dbReference>
<evidence type="ECO:0000313" key="8">
    <source>
        <dbReference type="EMBL" id="KAK5088021.1"/>
    </source>
</evidence>
<dbReference type="PANTHER" id="PTHR12228">
    <property type="entry name" value="TRANSCRIPTION INITIATION FACTOR TFIID 55 KD SUBUNIT-RELATED"/>
    <property type="match status" value="1"/>
</dbReference>
<dbReference type="GO" id="GO:0005669">
    <property type="term" value="C:transcription factor TFIID complex"/>
    <property type="evidence" value="ECO:0007669"/>
    <property type="project" value="InterPro"/>
</dbReference>
<evidence type="ECO:0000256" key="5">
    <source>
        <dbReference type="ARBA" id="ARBA00023242"/>
    </source>
</evidence>
<proteinExistence type="inferred from homology"/>
<dbReference type="PANTHER" id="PTHR12228:SF0">
    <property type="entry name" value="TATA-BOX BINDING PROTEIN ASSOCIATED FACTOR 7"/>
    <property type="match status" value="1"/>
</dbReference>
<keyword evidence="3" id="KW-0805">Transcription regulation</keyword>
<evidence type="ECO:0000256" key="1">
    <source>
        <dbReference type="ARBA" id="ARBA00004123"/>
    </source>
</evidence>
<gene>
    <name evidence="8" type="ORF">LTR05_002237</name>
</gene>
<keyword evidence="5" id="KW-0539">Nucleus</keyword>
<feature type="region of interest" description="Disordered" evidence="6">
    <location>
        <begin position="380"/>
        <end position="520"/>
    </location>
</feature>
<reference evidence="8 9" key="1">
    <citation type="submission" date="2023-08" db="EMBL/GenBank/DDBJ databases">
        <title>Black Yeasts Isolated from many extreme environments.</title>
        <authorList>
            <person name="Coleine C."/>
            <person name="Stajich J.E."/>
            <person name="Selbmann L."/>
        </authorList>
    </citation>
    <scope>NUCLEOTIDE SEQUENCE [LARGE SCALE GENOMIC DNA]</scope>
    <source>
        <strain evidence="8 9">CCFEE 5910</strain>
    </source>
</reference>
<dbReference type="InterPro" id="IPR037817">
    <property type="entry name" value="TAF7"/>
</dbReference>
<dbReference type="InterPro" id="IPR006751">
    <property type="entry name" value="TAFII55_prot_cons_reg"/>
</dbReference>
<evidence type="ECO:0000259" key="7">
    <source>
        <dbReference type="SMART" id="SM01370"/>
    </source>
</evidence>
<comment type="subcellular location">
    <subcellularLocation>
        <location evidence="1">Nucleus</location>
    </subcellularLocation>
</comment>
<sequence length="582" mass="64282">MIDTRSRDESVNGKRAVFDVFLTLKITFDGYEKFLKSLDTRALMWMRDTSVHARQAQFIVKQYLKEGDATDAWSEQKGGDMSSRDYLTLRDGRNVSENDSQSQPPTPSQTPVRTPALKLSFKPKSTSNVGSAPVTPSIAGTPAGDSAKKRKREASVADEGAKPPANRLKLLTNLNPPTKSETRTPGIRLKTRGKIPKRPLGVGYDSELEDREQDPVILEGIILRMQPGPDCEYVRTCIANGTVGVSILQGGANIRLRFFDVNGRRGTLHVKDNSYAISVVDLPTITEGMKSWDRKNFIKSIDITQMCLVLGPCGNDDEARSYPLPPDVDPKNYKYAHGLTAPMKNVRKRRFERTARARLDDIEAIERKVNALLEADDRAKESTYEVLNHDPREEEEEEDTYSEANDSEDDAEGEDDAEPEGYFPPQTGGMPDDFEDDDIEELEKMLDDTIEDEPAAPVLTATQPTTQATPSTAPSPLPAEPESTAVTPADDADMDADDDDDASEADASDQEASDGRAEALAKIKEAEDKIAQERQRLATIGNRILRGKLAQKITTMEADVAMMRRLAGIEEPTAEEEGSEEE</sequence>
<evidence type="ECO:0000256" key="2">
    <source>
        <dbReference type="ARBA" id="ARBA00009368"/>
    </source>
</evidence>
<dbReference type="GO" id="GO:0016251">
    <property type="term" value="F:RNA polymerase II general transcription initiation factor activity"/>
    <property type="evidence" value="ECO:0007669"/>
    <property type="project" value="TreeGrafter"/>
</dbReference>
<dbReference type="AlphaFoldDB" id="A0AAN7YHV0"/>
<feature type="compositionally biased region" description="Acidic residues" evidence="6">
    <location>
        <begin position="393"/>
        <end position="419"/>
    </location>
</feature>
<evidence type="ECO:0000313" key="9">
    <source>
        <dbReference type="Proteomes" id="UP001309876"/>
    </source>
</evidence>
<organism evidence="8 9">
    <name type="scientific">Lithohypha guttulata</name>
    <dbReference type="NCBI Taxonomy" id="1690604"/>
    <lineage>
        <taxon>Eukaryota</taxon>
        <taxon>Fungi</taxon>
        <taxon>Dikarya</taxon>
        <taxon>Ascomycota</taxon>
        <taxon>Pezizomycotina</taxon>
        <taxon>Eurotiomycetes</taxon>
        <taxon>Chaetothyriomycetidae</taxon>
        <taxon>Chaetothyriales</taxon>
        <taxon>Trichomeriaceae</taxon>
        <taxon>Lithohypha</taxon>
    </lineage>
</organism>
<protein>
    <recommendedName>
        <fullName evidence="7">TAFII55 protein conserved region domain-containing protein</fullName>
    </recommendedName>
</protein>
<dbReference type="EMBL" id="JAVRRJ010000002">
    <property type="protein sequence ID" value="KAK5088021.1"/>
    <property type="molecule type" value="Genomic_DNA"/>
</dbReference>
<keyword evidence="9" id="KW-1185">Reference proteome</keyword>
<comment type="caution">
    <text evidence="8">The sequence shown here is derived from an EMBL/GenBank/DDBJ whole genome shotgun (WGS) entry which is preliminary data.</text>
</comment>
<evidence type="ECO:0000256" key="4">
    <source>
        <dbReference type="ARBA" id="ARBA00023163"/>
    </source>
</evidence>
<accession>A0AAN7YHV0</accession>
<feature type="compositionally biased region" description="Acidic residues" evidence="6">
    <location>
        <begin position="490"/>
        <end position="512"/>
    </location>
</feature>
<dbReference type="GO" id="GO:0051123">
    <property type="term" value="P:RNA polymerase II preinitiation complex assembly"/>
    <property type="evidence" value="ECO:0007669"/>
    <property type="project" value="TreeGrafter"/>
</dbReference>
<feature type="compositionally biased region" description="Basic and acidic residues" evidence="6">
    <location>
        <begin position="380"/>
        <end position="392"/>
    </location>
</feature>
<feature type="compositionally biased region" description="Low complexity" evidence="6">
    <location>
        <begin position="455"/>
        <end position="472"/>
    </location>
</feature>
<dbReference type="SMART" id="SM01370">
    <property type="entry name" value="TAFII55_N"/>
    <property type="match status" value="1"/>
</dbReference>
<dbReference type="CDD" id="cd08047">
    <property type="entry name" value="TAF7"/>
    <property type="match status" value="1"/>
</dbReference>
<dbReference type="Proteomes" id="UP001309876">
    <property type="component" value="Unassembled WGS sequence"/>
</dbReference>
<evidence type="ECO:0000256" key="6">
    <source>
        <dbReference type="SAM" id="MobiDB-lite"/>
    </source>
</evidence>
<evidence type="ECO:0000256" key="3">
    <source>
        <dbReference type="ARBA" id="ARBA00023015"/>
    </source>
</evidence>
<feature type="region of interest" description="Disordered" evidence="6">
    <location>
        <begin position="94"/>
        <end position="185"/>
    </location>
</feature>
<feature type="domain" description="TAFII55 protein conserved region" evidence="7">
    <location>
        <begin position="217"/>
        <end position="381"/>
    </location>
</feature>
<feature type="compositionally biased region" description="Acidic residues" evidence="6">
    <location>
        <begin position="432"/>
        <end position="441"/>
    </location>
</feature>
<comment type="similarity">
    <text evidence="2">Belongs to the TAF7 family.</text>
</comment>
<keyword evidence="4" id="KW-0804">Transcription</keyword>
<name>A0AAN7YHV0_9EURO</name>